<accession>A0A268EPC1</accession>
<comment type="catalytic activity">
    <reaction evidence="3">
        <text>3',5'-cyclic UMP + H2O = UMP + H(+)</text>
        <dbReference type="Rhea" id="RHEA:70575"/>
        <dbReference type="ChEBI" id="CHEBI:15377"/>
        <dbReference type="ChEBI" id="CHEBI:15378"/>
        <dbReference type="ChEBI" id="CHEBI:57865"/>
        <dbReference type="ChEBI" id="CHEBI:184387"/>
    </reaction>
    <physiologicalReaction direction="left-to-right" evidence="3">
        <dbReference type="Rhea" id="RHEA:70576"/>
    </physiologicalReaction>
</comment>
<protein>
    <submittedName>
        <fullName evidence="5">MBL fold metallo-hydrolase</fullName>
    </submittedName>
</protein>
<comment type="caution">
    <text evidence="5">The sequence shown here is derived from an EMBL/GenBank/DDBJ whole genome shotgun (WGS) entry which is preliminary data.</text>
</comment>
<gene>
    <name evidence="5" type="ORF">CHH67_16935</name>
</gene>
<dbReference type="OrthoDB" id="9800061at2"/>
<dbReference type="Proteomes" id="UP000215596">
    <property type="component" value="Unassembled WGS sequence"/>
</dbReference>
<comment type="catalytic activity">
    <reaction evidence="1">
        <text>3',5'-cyclic CMP + H2O = CMP + H(+)</text>
        <dbReference type="Rhea" id="RHEA:72675"/>
        <dbReference type="ChEBI" id="CHEBI:15377"/>
        <dbReference type="ChEBI" id="CHEBI:15378"/>
        <dbReference type="ChEBI" id="CHEBI:58003"/>
        <dbReference type="ChEBI" id="CHEBI:60377"/>
    </reaction>
    <physiologicalReaction direction="left-to-right" evidence="1">
        <dbReference type="Rhea" id="RHEA:72676"/>
    </physiologicalReaction>
</comment>
<evidence type="ECO:0000259" key="4">
    <source>
        <dbReference type="Pfam" id="PF12706"/>
    </source>
</evidence>
<sequence length="284" mass="32117">MTDQAHAQAARTPKMLIEEMNRTRTPQDTAAVWFLGQESVVIKGGDRIIYVDPYLSDELEQKAGIQRAYPAPLSPSDVGNADAVLITHEHDDHMDLTTISVIAKQNPRTIFVAPGCCHAAMREAGVAEDRLYAAECDRWKDYDGFRLKPIPAAHEELEETEHGHRYVGYMIDMNGVMIYHAGDTVVYPGLLERLQEQPIDIGMVPINGGDAFRRQDGIVGNMDFREAVKLASAAKFDLTIPLHYDVFAWNGERPGYFIDYCYEYDPYLKTKVMARTERLIYVKD</sequence>
<dbReference type="AlphaFoldDB" id="A0A268EPC1"/>
<dbReference type="PANTHER" id="PTHR43546">
    <property type="entry name" value="UPF0173 METAL-DEPENDENT HYDROLASE MJ1163-RELATED"/>
    <property type="match status" value="1"/>
</dbReference>
<evidence type="ECO:0000256" key="2">
    <source>
        <dbReference type="ARBA" id="ARBA00034301"/>
    </source>
</evidence>
<dbReference type="EMBL" id="NPBY01000049">
    <property type="protein sequence ID" value="PAD74965.1"/>
    <property type="molecule type" value="Genomic_DNA"/>
</dbReference>
<dbReference type="InterPro" id="IPR050114">
    <property type="entry name" value="UPF0173_UPF0282_UlaG_hydrolase"/>
</dbReference>
<feature type="domain" description="Metallo-beta-lactamase" evidence="4">
    <location>
        <begin position="48"/>
        <end position="244"/>
    </location>
</feature>
<keyword evidence="5" id="KW-0378">Hydrolase</keyword>
<name>A0A268EPC1_9BACL</name>
<dbReference type="RefSeq" id="WP_095266386.1">
    <property type="nucleotide sequence ID" value="NZ_NPBY01000049.1"/>
</dbReference>
<reference evidence="5 6" key="1">
    <citation type="submission" date="2017-07" db="EMBL/GenBank/DDBJ databases">
        <title>Isolation and whole genome analysis of endospore-forming bacteria from heroin.</title>
        <authorList>
            <person name="Kalinowski J."/>
            <person name="Ahrens B."/>
            <person name="Al-Dilaimi A."/>
            <person name="Winkler A."/>
            <person name="Wibberg D."/>
            <person name="Schleenbecker U."/>
            <person name="Ruckert C."/>
            <person name="Wolfel R."/>
            <person name="Grass G."/>
        </authorList>
    </citation>
    <scope>NUCLEOTIDE SEQUENCE [LARGE SCALE GENOMIC DNA]</scope>
    <source>
        <strain evidence="5 6">7537-G1</strain>
    </source>
</reference>
<comment type="function">
    <text evidence="2">Counteracts the endogenous Pycsar antiviral defense system. Phosphodiesterase that enables metal-dependent hydrolysis of host cyclic nucleotide Pycsar defense signals such as cCMP and cUMP.</text>
</comment>
<evidence type="ECO:0000256" key="1">
    <source>
        <dbReference type="ARBA" id="ARBA00034221"/>
    </source>
</evidence>
<dbReference type="Gene3D" id="3.60.15.10">
    <property type="entry name" value="Ribonuclease Z/Hydroxyacylglutathione hydrolase-like"/>
    <property type="match status" value="1"/>
</dbReference>
<dbReference type="GO" id="GO:0016787">
    <property type="term" value="F:hydrolase activity"/>
    <property type="evidence" value="ECO:0007669"/>
    <property type="project" value="UniProtKB-KW"/>
</dbReference>
<organism evidence="5 6">
    <name type="scientific">Paenibacillus campinasensis</name>
    <dbReference type="NCBI Taxonomy" id="66347"/>
    <lineage>
        <taxon>Bacteria</taxon>
        <taxon>Bacillati</taxon>
        <taxon>Bacillota</taxon>
        <taxon>Bacilli</taxon>
        <taxon>Bacillales</taxon>
        <taxon>Paenibacillaceae</taxon>
        <taxon>Paenibacillus</taxon>
    </lineage>
</organism>
<dbReference type="InterPro" id="IPR036866">
    <property type="entry name" value="RibonucZ/Hydroxyglut_hydro"/>
</dbReference>
<evidence type="ECO:0000313" key="6">
    <source>
        <dbReference type="Proteomes" id="UP000215596"/>
    </source>
</evidence>
<dbReference type="Pfam" id="PF12706">
    <property type="entry name" value="Lactamase_B_2"/>
    <property type="match status" value="1"/>
</dbReference>
<dbReference type="InterPro" id="IPR001279">
    <property type="entry name" value="Metallo-B-lactamas"/>
</dbReference>
<dbReference type="SUPFAM" id="SSF56281">
    <property type="entry name" value="Metallo-hydrolase/oxidoreductase"/>
    <property type="match status" value="1"/>
</dbReference>
<proteinExistence type="predicted"/>
<evidence type="ECO:0000256" key="3">
    <source>
        <dbReference type="ARBA" id="ARBA00048505"/>
    </source>
</evidence>
<evidence type="ECO:0000313" key="5">
    <source>
        <dbReference type="EMBL" id="PAD74965.1"/>
    </source>
</evidence>